<evidence type="ECO:0000313" key="2">
    <source>
        <dbReference type="EMBL" id="PNY24477.1"/>
    </source>
</evidence>
<dbReference type="PANTHER" id="PTHR42080">
    <property type="entry name" value="SRR1 DOMAIN-CONTAINING PROTEIN"/>
    <property type="match status" value="1"/>
</dbReference>
<proteinExistence type="predicted"/>
<dbReference type="OrthoDB" id="5230585at2759"/>
<accession>A0A2K3QAA2</accession>
<dbReference type="EMBL" id="NRSZ01000882">
    <property type="protein sequence ID" value="PNY24477.1"/>
    <property type="molecule type" value="Genomic_DNA"/>
</dbReference>
<dbReference type="AlphaFoldDB" id="A0A2K3QAA2"/>
<feature type="domain" description="SRR1-like" evidence="1">
    <location>
        <begin position="72"/>
        <end position="205"/>
    </location>
</feature>
<dbReference type="PANTHER" id="PTHR42080:SF3">
    <property type="entry name" value="SRR1-LIKE DOMAIN-CONTAINING PROTEIN"/>
    <property type="match status" value="1"/>
</dbReference>
<dbReference type="Pfam" id="PF07985">
    <property type="entry name" value="SRR1"/>
    <property type="match status" value="1"/>
</dbReference>
<dbReference type="Proteomes" id="UP000236621">
    <property type="component" value="Unassembled WGS sequence"/>
</dbReference>
<evidence type="ECO:0000313" key="3">
    <source>
        <dbReference type="Proteomes" id="UP000236621"/>
    </source>
</evidence>
<comment type="caution">
    <text evidence="2">The sequence shown here is derived from an EMBL/GenBank/DDBJ whole genome shotgun (WGS) entry which is preliminary data.</text>
</comment>
<name>A0A2K3QAA2_9HYPO</name>
<protein>
    <recommendedName>
        <fullName evidence="1">SRR1-like domain-containing protein</fullName>
    </recommendedName>
</protein>
<evidence type="ECO:0000259" key="1">
    <source>
        <dbReference type="Pfam" id="PF07985"/>
    </source>
</evidence>
<dbReference type="InterPro" id="IPR012942">
    <property type="entry name" value="SRR1-like"/>
</dbReference>
<gene>
    <name evidence="2" type="ORF">TCAP_05589</name>
</gene>
<reference evidence="2 3" key="1">
    <citation type="submission" date="2017-08" db="EMBL/GenBank/DDBJ databases">
        <title>Harnessing the power of phylogenomics to disentangle the directionality and signatures of interkingdom host jumping in the parasitic fungal genus Tolypocladium.</title>
        <authorList>
            <person name="Quandt C.A."/>
            <person name="Patterson W."/>
            <person name="Spatafora J.W."/>
        </authorList>
    </citation>
    <scope>NUCLEOTIDE SEQUENCE [LARGE SCALE GENOMIC DNA]</scope>
    <source>
        <strain evidence="2 3">CBS 113982</strain>
    </source>
</reference>
<sequence length="262" mass="29542">MLFKTIQGLVEPTPFWAHRLEDGIFPVTISGVMQEDDGSTRNQGITTQEVTSAWEEYIEEFAHSETWRQLEETLSKATFPRRIDKIVGFGLGEMTSIEGPCGIPEEGRGRTCMQHALVLSLARLLEEKTGVKVMCHVQDPGYTSRCKEALAAKGIKVAEPETGFLAVDEATLVFSMNPNVPVRQIIADLARPAAMIWRPVKEEEKREWRRDSNGTWISPHSTDPDSPRLLEMVKGYTQLPFPQDWTYFGELAVYVRKGGNEK</sequence>
<organism evidence="2 3">
    <name type="scientific">Tolypocladium capitatum</name>
    <dbReference type="NCBI Taxonomy" id="45235"/>
    <lineage>
        <taxon>Eukaryota</taxon>
        <taxon>Fungi</taxon>
        <taxon>Dikarya</taxon>
        <taxon>Ascomycota</taxon>
        <taxon>Pezizomycotina</taxon>
        <taxon>Sordariomycetes</taxon>
        <taxon>Hypocreomycetidae</taxon>
        <taxon>Hypocreales</taxon>
        <taxon>Ophiocordycipitaceae</taxon>
        <taxon>Tolypocladium</taxon>
    </lineage>
</organism>
<keyword evidence="3" id="KW-1185">Reference proteome</keyword>